<proteinExistence type="predicted"/>
<evidence type="ECO:0000313" key="3">
    <source>
        <dbReference type="Proteomes" id="UP000027138"/>
    </source>
</evidence>
<dbReference type="AlphaFoldDB" id="A0A067K2U9"/>
<reference evidence="2 3" key="1">
    <citation type="journal article" date="2014" name="PLoS ONE">
        <title>Global Analysis of Gene Expression Profiles in Physic Nut (Jatropha curcas L.) Seedlings Exposed to Salt Stress.</title>
        <authorList>
            <person name="Zhang L."/>
            <person name="Zhang C."/>
            <person name="Wu P."/>
            <person name="Chen Y."/>
            <person name="Li M."/>
            <person name="Jiang H."/>
            <person name="Wu G."/>
        </authorList>
    </citation>
    <scope>NUCLEOTIDE SEQUENCE [LARGE SCALE GENOMIC DNA]</scope>
    <source>
        <strain evidence="3">cv. GZQX0401</strain>
        <tissue evidence="2">Young leaves</tissue>
    </source>
</reference>
<name>A0A067K2U9_JATCU</name>
<sequence length="73" mass="7750">MAANGARRILQFSLASGKTLLTDSTATTTRNKSCSFTSKAASLSGPSPKPSSGSRLSRHKLNFSRLASFFLVQ</sequence>
<accession>A0A067K2U9</accession>
<evidence type="ECO:0000313" key="2">
    <source>
        <dbReference type="EMBL" id="KDP26580.1"/>
    </source>
</evidence>
<feature type="region of interest" description="Disordered" evidence="1">
    <location>
        <begin position="37"/>
        <end position="57"/>
    </location>
</feature>
<dbReference type="Proteomes" id="UP000027138">
    <property type="component" value="Unassembled WGS sequence"/>
</dbReference>
<feature type="compositionally biased region" description="Low complexity" evidence="1">
    <location>
        <begin position="38"/>
        <end position="55"/>
    </location>
</feature>
<organism evidence="2 3">
    <name type="scientific">Jatropha curcas</name>
    <name type="common">Barbados nut</name>
    <dbReference type="NCBI Taxonomy" id="180498"/>
    <lineage>
        <taxon>Eukaryota</taxon>
        <taxon>Viridiplantae</taxon>
        <taxon>Streptophyta</taxon>
        <taxon>Embryophyta</taxon>
        <taxon>Tracheophyta</taxon>
        <taxon>Spermatophyta</taxon>
        <taxon>Magnoliopsida</taxon>
        <taxon>eudicotyledons</taxon>
        <taxon>Gunneridae</taxon>
        <taxon>Pentapetalae</taxon>
        <taxon>rosids</taxon>
        <taxon>fabids</taxon>
        <taxon>Malpighiales</taxon>
        <taxon>Euphorbiaceae</taxon>
        <taxon>Crotonoideae</taxon>
        <taxon>Jatropheae</taxon>
        <taxon>Jatropha</taxon>
    </lineage>
</organism>
<keyword evidence="3" id="KW-1185">Reference proteome</keyword>
<evidence type="ECO:0000256" key="1">
    <source>
        <dbReference type="SAM" id="MobiDB-lite"/>
    </source>
</evidence>
<gene>
    <name evidence="2" type="ORF">JCGZ_17738</name>
</gene>
<dbReference type="EMBL" id="KK914893">
    <property type="protein sequence ID" value="KDP26580.1"/>
    <property type="molecule type" value="Genomic_DNA"/>
</dbReference>
<protein>
    <submittedName>
        <fullName evidence="2">Uncharacterized protein</fullName>
    </submittedName>
</protein>